<keyword evidence="2" id="KW-1185">Reference proteome</keyword>
<dbReference type="Proteomes" id="UP000789706">
    <property type="component" value="Unassembled WGS sequence"/>
</dbReference>
<sequence>MYSEDEINKVYPYSYNMWSGFNEAVSKRLEMVEFKKPFAKNPGYEHPNSRYYSTSLNSMLKSINSTVTDIEGSLSEVV</sequence>
<comment type="caution">
    <text evidence="1">The sequence shown here is derived from an EMBL/GenBank/DDBJ whole genome shotgun (WGS) entry which is preliminary data.</text>
</comment>
<name>A0A9N8ZZB5_9GLOM</name>
<reference evidence="1" key="1">
    <citation type="submission" date="2021-06" db="EMBL/GenBank/DDBJ databases">
        <authorList>
            <person name="Kallberg Y."/>
            <person name="Tangrot J."/>
            <person name="Rosling A."/>
        </authorList>
    </citation>
    <scope>NUCLEOTIDE SEQUENCE</scope>
    <source>
        <strain evidence="1">AZ414A</strain>
    </source>
</reference>
<evidence type="ECO:0000313" key="1">
    <source>
        <dbReference type="EMBL" id="CAG8511569.1"/>
    </source>
</evidence>
<gene>
    <name evidence="1" type="ORF">DEBURN_LOCUS5204</name>
</gene>
<evidence type="ECO:0000313" key="2">
    <source>
        <dbReference type="Proteomes" id="UP000789706"/>
    </source>
</evidence>
<dbReference type="EMBL" id="CAJVPK010000447">
    <property type="protein sequence ID" value="CAG8511569.1"/>
    <property type="molecule type" value="Genomic_DNA"/>
</dbReference>
<protein>
    <submittedName>
        <fullName evidence="1">2824_t:CDS:1</fullName>
    </submittedName>
</protein>
<organism evidence="1 2">
    <name type="scientific">Diversispora eburnea</name>
    <dbReference type="NCBI Taxonomy" id="1213867"/>
    <lineage>
        <taxon>Eukaryota</taxon>
        <taxon>Fungi</taxon>
        <taxon>Fungi incertae sedis</taxon>
        <taxon>Mucoromycota</taxon>
        <taxon>Glomeromycotina</taxon>
        <taxon>Glomeromycetes</taxon>
        <taxon>Diversisporales</taxon>
        <taxon>Diversisporaceae</taxon>
        <taxon>Diversispora</taxon>
    </lineage>
</organism>
<accession>A0A9N8ZZB5</accession>
<proteinExistence type="predicted"/>
<dbReference type="AlphaFoldDB" id="A0A9N8ZZB5"/>